<dbReference type="GO" id="GO:0005634">
    <property type="term" value="C:nucleus"/>
    <property type="evidence" value="ECO:0007669"/>
    <property type="project" value="UniProtKB-SubCell"/>
</dbReference>
<evidence type="ECO:0000313" key="13">
    <source>
        <dbReference type="Proteomes" id="UP000292082"/>
    </source>
</evidence>
<dbReference type="InterPro" id="IPR047021">
    <property type="entry name" value="REXO1/3/4-like"/>
</dbReference>
<evidence type="ECO:0000256" key="7">
    <source>
        <dbReference type="ARBA" id="ARBA00022839"/>
    </source>
</evidence>
<dbReference type="SUPFAM" id="SSF53098">
    <property type="entry name" value="Ribonuclease H-like"/>
    <property type="match status" value="1"/>
</dbReference>
<keyword evidence="5" id="KW-0540">Nuclease</keyword>
<evidence type="ECO:0000256" key="4">
    <source>
        <dbReference type="ARBA" id="ARBA00022552"/>
    </source>
</evidence>
<dbReference type="GO" id="GO:0003676">
    <property type="term" value="F:nucleic acid binding"/>
    <property type="evidence" value="ECO:0007669"/>
    <property type="project" value="InterPro"/>
</dbReference>
<keyword evidence="8" id="KW-0539">Nucleus</keyword>
<dbReference type="PANTHER" id="PTHR12801:SF45">
    <property type="entry name" value="RNA EXONUCLEASE 4"/>
    <property type="match status" value="1"/>
</dbReference>
<accession>A0A4Q9N2C0</accession>
<feature type="domain" description="Exonuclease" evidence="10">
    <location>
        <begin position="13"/>
        <end position="180"/>
    </location>
</feature>
<evidence type="ECO:0000256" key="5">
    <source>
        <dbReference type="ARBA" id="ARBA00022722"/>
    </source>
</evidence>
<dbReference type="InterPro" id="IPR037431">
    <property type="entry name" value="REX4_DEDDh_dom"/>
</dbReference>
<keyword evidence="6" id="KW-0378">Hydrolase</keyword>
<comment type="subcellular location">
    <subcellularLocation>
        <location evidence="1">Nucleus</location>
    </subcellularLocation>
</comment>
<dbReference type="PANTHER" id="PTHR12801">
    <property type="entry name" value="RNA EXONUCLEASE REXO1 / RECO3 FAMILY MEMBER-RELATED"/>
    <property type="match status" value="1"/>
</dbReference>
<evidence type="ECO:0000256" key="9">
    <source>
        <dbReference type="ARBA" id="ARBA00025599"/>
    </source>
</evidence>
<dbReference type="GO" id="GO:0008408">
    <property type="term" value="F:3'-5' exonuclease activity"/>
    <property type="evidence" value="ECO:0007669"/>
    <property type="project" value="InterPro"/>
</dbReference>
<reference evidence="11 13" key="1">
    <citation type="submission" date="2019-01" db="EMBL/GenBank/DDBJ databases">
        <title>Draft genome sequences of three monokaryotic isolates of the white-rot basidiomycete fungus Dichomitus squalens.</title>
        <authorList>
            <consortium name="DOE Joint Genome Institute"/>
            <person name="Lopez S.C."/>
            <person name="Andreopoulos B."/>
            <person name="Pangilinan J."/>
            <person name="Lipzen A."/>
            <person name="Riley R."/>
            <person name="Ahrendt S."/>
            <person name="Ng V."/>
            <person name="Barry K."/>
            <person name="Daum C."/>
            <person name="Grigoriev I.V."/>
            <person name="Hilden K.S."/>
            <person name="Makela M.R."/>
            <person name="de Vries R.P."/>
        </authorList>
    </citation>
    <scope>NUCLEOTIDE SEQUENCE [LARGE SCALE GENOMIC DNA]</scope>
    <source>
        <strain evidence="12 13">CBS 464.89</strain>
        <strain evidence="11">OM18370.1</strain>
    </source>
</reference>
<dbReference type="GO" id="GO:0006364">
    <property type="term" value="P:rRNA processing"/>
    <property type="evidence" value="ECO:0007669"/>
    <property type="project" value="UniProtKB-KW"/>
</dbReference>
<evidence type="ECO:0000256" key="8">
    <source>
        <dbReference type="ARBA" id="ARBA00023242"/>
    </source>
</evidence>
<proteinExistence type="inferred from homology"/>
<name>A0A4Q9N2C0_9APHY</name>
<dbReference type="OrthoDB" id="8191639at2759"/>
<dbReference type="InterPro" id="IPR013520">
    <property type="entry name" value="Ribonucl_H"/>
</dbReference>
<evidence type="ECO:0000313" key="11">
    <source>
        <dbReference type="EMBL" id="TBU34649.1"/>
    </source>
</evidence>
<evidence type="ECO:0000256" key="2">
    <source>
        <dbReference type="ARBA" id="ARBA00010489"/>
    </source>
</evidence>
<dbReference type="SMART" id="SM00479">
    <property type="entry name" value="EXOIII"/>
    <property type="match status" value="1"/>
</dbReference>
<keyword evidence="4" id="KW-0698">rRNA processing</keyword>
<dbReference type="Gene3D" id="3.30.420.10">
    <property type="entry name" value="Ribonuclease H-like superfamily/Ribonuclease H"/>
    <property type="match status" value="1"/>
</dbReference>
<dbReference type="Proteomes" id="UP000292957">
    <property type="component" value="Unassembled WGS sequence"/>
</dbReference>
<sequence>MAHNRFPIPPPEKYLALSTTSVGCGPGGGTPMIARVAIVDYRGHDVFSAYVLPTNPVTDYRTSTTGIQPEDLQPGGWSALPWKEVQARVAQLIRDKIIVGHTLWQDLSVLGIRHPAVATRDVALYQPFRNALRSTNHVIGLPTLMWQLMRRRVQETHVCPLENARAALDLYRSHSEEWEATIAKGQWPSFLPPSTFSRCYQ</sequence>
<dbReference type="EMBL" id="ML145088">
    <property type="protein sequence ID" value="TBU63678.1"/>
    <property type="molecule type" value="Genomic_DNA"/>
</dbReference>
<dbReference type="InterPro" id="IPR012337">
    <property type="entry name" value="RNaseH-like_sf"/>
</dbReference>
<dbReference type="AlphaFoldDB" id="A0A4Q9N2C0"/>
<keyword evidence="13" id="KW-1185">Reference proteome</keyword>
<evidence type="ECO:0000313" key="12">
    <source>
        <dbReference type="EMBL" id="TBU63678.1"/>
    </source>
</evidence>
<evidence type="ECO:0000256" key="1">
    <source>
        <dbReference type="ARBA" id="ARBA00004123"/>
    </source>
</evidence>
<protein>
    <recommendedName>
        <fullName evidence="3">RNA exonuclease 4</fullName>
    </recommendedName>
</protein>
<dbReference type="Pfam" id="PF00929">
    <property type="entry name" value="RNase_T"/>
    <property type="match status" value="1"/>
</dbReference>
<dbReference type="EMBL" id="ML143388">
    <property type="protein sequence ID" value="TBU34649.1"/>
    <property type="molecule type" value="Genomic_DNA"/>
</dbReference>
<dbReference type="InterPro" id="IPR036397">
    <property type="entry name" value="RNaseH_sf"/>
</dbReference>
<organism evidence="11">
    <name type="scientific">Dichomitus squalens</name>
    <dbReference type="NCBI Taxonomy" id="114155"/>
    <lineage>
        <taxon>Eukaryota</taxon>
        <taxon>Fungi</taxon>
        <taxon>Dikarya</taxon>
        <taxon>Basidiomycota</taxon>
        <taxon>Agaricomycotina</taxon>
        <taxon>Agaricomycetes</taxon>
        <taxon>Polyporales</taxon>
        <taxon>Polyporaceae</taxon>
        <taxon>Dichomitus</taxon>
    </lineage>
</organism>
<dbReference type="CDD" id="cd06144">
    <property type="entry name" value="REX4_like"/>
    <property type="match status" value="1"/>
</dbReference>
<keyword evidence="7" id="KW-0269">Exonuclease</keyword>
<comment type="function">
    <text evidence="9">Exoribonuclease involved in ribosome biosynthesis. Involved in the processing of ITS1, the internal transcribed spacer localized between the 18S and 5.8S rRNAs.</text>
</comment>
<evidence type="ECO:0000259" key="10">
    <source>
        <dbReference type="SMART" id="SM00479"/>
    </source>
</evidence>
<dbReference type="Proteomes" id="UP000292082">
    <property type="component" value="Unassembled WGS sequence"/>
</dbReference>
<comment type="similarity">
    <text evidence="2">Belongs to the REXO4 family.</text>
</comment>
<dbReference type="PROSITE" id="PS51257">
    <property type="entry name" value="PROKAR_LIPOPROTEIN"/>
    <property type="match status" value="1"/>
</dbReference>
<dbReference type="STRING" id="114155.A0A4Q9N2C0"/>
<gene>
    <name evidence="12" type="ORF">BD310DRAFT_808159</name>
    <name evidence="11" type="ORF">BD311DRAFT_649959</name>
</gene>
<evidence type="ECO:0000256" key="6">
    <source>
        <dbReference type="ARBA" id="ARBA00022801"/>
    </source>
</evidence>
<evidence type="ECO:0000256" key="3">
    <source>
        <dbReference type="ARBA" id="ARBA00016937"/>
    </source>
</evidence>